<evidence type="ECO:0000313" key="3">
    <source>
        <dbReference type="EMBL" id="CAE26798.1"/>
    </source>
</evidence>
<protein>
    <submittedName>
        <fullName evidence="3">Uncharacterized protein</fullName>
    </submittedName>
</protein>
<feature type="chain" id="PRO_5004277381" evidence="2">
    <location>
        <begin position="23"/>
        <end position="197"/>
    </location>
</feature>
<evidence type="ECO:0000256" key="2">
    <source>
        <dbReference type="SAM" id="SignalP"/>
    </source>
</evidence>
<organism evidence="3">
    <name type="scientific">Rhodopseudomonas palustris (strain ATCC BAA-98 / CGA009)</name>
    <dbReference type="NCBI Taxonomy" id="258594"/>
    <lineage>
        <taxon>Bacteria</taxon>
        <taxon>Pseudomonadati</taxon>
        <taxon>Pseudomonadota</taxon>
        <taxon>Alphaproteobacteria</taxon>
        <taxon>Hyphomicrobiales</taxon>
        <taxon>Nitrobacteraceae</taxon>
        <taxon>Rhodopseudomonas</taxon>
    </lineage>
</organism>
<dbReference type="HOGENOM" id="CLU_107142_1_0_5"/>
<dbReference type="STRING" id="258594.RPA1355"/>
<feature type="coiled-coil region" evidence="1">
    <location>
        <begin position="26"/>
        <end position="99"/>
    </location>
</feature>
<reference evidence="3" key="1">
    <citation type="journal article" date="2004" name="Nat. Biotechnol.">
        <title>Complete genome sequence of the metabolically versatile photosynthetic bacterium Rhodopseudomonas palustris.</title>
        <authorList>
            <person name="Larimer F.W."/>
            <person name="Chain P."/>
            <person name="Hauser L."/>
            <person name="Lamerdin J."/>
            <person name="Malfatti S."/>
            <person name="Do L."/>
            <person name="Land M.L."/>
            <person name="Pelletier D.A."/>
            <person name="Beatty J.T."/>
            <person name="Lang A.S."/>
            <person name="Tabita F.R."/>
            <person name="Gibson J.L."/>
            <person name="Hanson T.E."/>
            <person name="Bobst C."/>
            <person name="Torres J.L."/>
            <person name="Peres C."/>
            <person name="Harrison F.H."/>
            <person name="Gibson J."/>
            <person name="Harwood C.S."/>
        </authorList>
    </citation>
    <scope>NUCLEOTIDE SEQUENCE [LARGE SCALE GENOMIC DNA]</scope>
    <source>
        <strain evidence="3">CGA009</strain>
    </source>
</reference>
<keyword evidence="1" id="KW-0175">Coiled coil</keyword>
<gene>
    <name evidence="3" type="ordered locus">RPA1355</name>
</gene>
<proteinExistence type="predicted"/>
<keyword evidence="2" id="KW-0732">Signal</keyword>
<dbReference type="AlphaFoldDB" id="Q6NA31"/>
<sequence length="197" mass="21955">MKICIILLTMTALTCSATAAFADTEADKLREALRVSTLQTRQLEDQRAVLQAKVNDAEREKAAAKAQAEAAKAETRETKKQYREAVDEFNRRLAERDETLEKWKAAYEEAATVARDKDAARAKFEGEAAAYKASTKSCVVKNKQLVVAGQELLHRYKAVTIGDTLVAQEPVLGLRRVEIQNAIQDTNDKFLDQKVNP</sequence>
<dbReference type="eggNOG" id="ENOG5032RI0">
    <property type="taxonomic scope" value="Bacteria"/>
</dbReference>
<evidence type="ECO:0000256" key="1">
    <source>
        <dbReference type="SAM" id="Coils"/>
    </source>
</evidence>
<dbReference type="RefSeq" id="WP_011156918.1">
    <property type="nucleotide sequence ID" value="NZ_CP116810.1"/>
</dbReference>
<dbReference type="EMBL" id="BX572597">
    <property type="protein sequence ID" value="CAE26798.1"/>
    <property type="molecule type" value="Genomic_DNA"/>
</dbReference>
<feature type="signal peptide" evidence="2">
    <location>
        <begin position="1"/>
        <end position="22"/>
    </location>
</feature>
<accession>Q6NA31</accession>
<dbReference type="GeneID" id="66892380"/>
<name>Q6NA31_RHOPA</name>